<dbReference type="Gene3D" id="3.40.50.12370">
    <property type="match status" value="1"/>
</dbReference>
<dbReference type="Pfam" id="PF00582">
    <property type="entry name" value="Usp"/>
    <property type="match status" value="1"/>
</dbReference>
<dbReference type="Proteomes" id="UP000323454">
    <property type="component" value="Unassembled WGS sequence"/>
</dbReference>
<reference evidence="3 4" key="1">
    <citation type="submission" date="2019-09" db="EMBL/GenBank/DDBJ databases">
        <title>Goodfellowia gen. nov., a new genus of the Pseudonocardineae related to Actinoalloteichus, containing Goodfellowia coeruleoviolacea gen. nov., comb. nov. gen. nov., comb. nov.</title>
        <authorList>
            <person name="Labeda D."/>
        </authorList>
    </citation>
    <scope>NUCLEOTIDE SEQUENCE [LARGE SCALE GENOMIC DNA]</scope>
    <source>
        <strain evidence="3 4">AN110305</strain>
    </source>
</reference>
<dbReference type="PANTHER" id="PTHR46268">
    <property type="entry name" value="STRESS RESPONSE PROTEIN NHAX"/>
    <property type="match status" value="1"/>
</dbReference>
<accession>A0A5B2XF24</accession>
<dbReference type="InterPro" id="IPR006015">
    <property type="entry name" value="Universal_stress_UspA"/>
</dbReference>
<evidence type="ECO:0000256" key="1">
    <source>
        <dbReference type="ARBA" id="ARBA00008791"/>
    </source>
</evidence>
<feature type="domain" description="UspA" evidence="2">
    <location>
        <begin position="174"/>
        <end position="297"/>
    </location>
</feature>
<dbReference type="SUPFAM" id="SSF52402">
    <property type="entry name" value="Adenine nucleotide alpha hydrolases-like"/>
    <property type="match status" value="2"/>
</dbReference>
<protein>
    <recommendedName>
        <fullName evidence="2">UspA domain-containing protein</fullName>
    </recommendedName>
</protein>
<organism evidence="3 4">
    <name type="scientific">Solihabitans fulvus</name>
    <dbReference type="NCBI Taxonomy" id="1892852"/>
    <lineage>
        <taxon>Bacteria</taxon>
        <taxon>Bacillati</taxon>
        <taxon>Actinomycetota</taxon>
        <taxon>Actinomycetes</taxon>
        <taxon>Pseudonocardiales</taxon>
        <taxon>Pseudonocardiaceae</taxon>
        <taxon>Solihabitans</taxon>
    </lineage>
</organism>
<dbReference type="AlphaFoldDB" id="A0A5B2XF24"/>
<evidence type="ECO:0000313" key="4">
    <source>
        <dbReference type="Proteomes" id="UP000323454"/>
    </source>
</evidence>
<dbReference type="EMBL" id="VUOB01000024">
    <property type="protein sequence ID" value="KAA2261856.1"/>
    <property type="molecule type" value="Genomic_DNA"/>
</dbReference>
<dbReference type="PRINTS" id="PR01438">
    <property type="entry name" value="UNVRSLSTRESS"/>
</dbReference>
<keyword evidence="4" id="KW-1185">Reference proteome</keyword>
<name>A0A5B2XF24_9PSEU</name>
<evidence type="ECO:0000259" key="2">
    <source>
        <dbReference type="Pfam" id="PF00582"/>
    </source>
</evidence>
<dbReference type="PANTHER" id="PTHR46268:SF6">
    <property type="entry name" value="UNIVERSAL STRESS PROTEIN UP12"/>
    <property type="match status" value="1"/>
</dbReference>
<comment type="caution">
    <text evidence="3">The sequence shown here is derived from an EMBL/GenBank/DDBJ whole genome shotgun (WGS) entry which is preliminary data.</text>
</comment>
<proteinExistence type="inferred from homology"/>
<gene>
    <name evidence="3" type="ORF">F0L68_15170</name>
</gene>
<dbReference type="OrthoDB" id="3404132at2"/>
<comment type="similarity">
    <text evidence="1">Belongs to the universal stress protein A family.</text>
</comment>
<sequence>MGPGRPCRTGRGCEARHRYPPREARMTITENRVLQRPSPITTTTRVVVGSDGSYWGDAALNWAAGHAWVRGAELQVWQPADRSTIPTDVPGDIGLSHITTTFPLLHLRAGSLDGDPVARLVQASRTSDLLVLGYRGHTHSYLGLGSVVLPLLQATRCPTVVVRGHHAAVHGEHHRVTALVDGGDRDAAVLRHAAEMALTHRAKLRVAHALALPASRPELVETDAHSALAQAEAQLALLDRCPSTCLEVVRCHPYELVSRYTDTDRLVVGHGNPRGNQCGTITKAALHHAWCPVLVVR</sequence>
<dbReference type="InterPro" id="IPR006016">
    <property type="entry name" value="UspA"/>
</dbReference>
<reference evidence="3 4" key="2">
    <citation type="submission" date="2019-09" db="EMBL/GenBank/DDBJ databases">
        <authorList>
            <person name="Jin C."/>
        </authorList>
    </citation>
    <scope>NUCLEOTIDE SEQUENCE [LARGE SCALE GENOMIC DNA]</scope>
    <source>
        <strain evidence="3 4">AN110305</strain>
    </source>
</reference>
<evidence type="ECO:0000313" key="3">
    <source>
        <dbReference type="EMBL" id="KAA2261856.1"/>
    </source>
</evidence>